<dbReference type="EMBL" id="QEAO01000013">
    <property type="protein sequence ID" value="TPX34540.1"/>
    <property type="molecule type" value="Genomic_DNA"/>
</dbReference>
<feature type="region of interest" description="Disordered" evidence="1">
    <location>
        <begin position="419"/>
        <end position="440"/>
    </location>
</feature>
<feature type="compositionally biased region" description="Acidic residues" evidence="1">
    <location>
        <begin position="736"/>
        <end position="745"/>
    </location>
</feature>
<feature type="compositionally biased region" description="Basic and acidic residues" evidence="1">
    <location>
        <begin position="1016"/>
        <end position="1042"/>
    </location>
</feature>
<feature type="compositionally biased region" description="Polar residues" evidence="1">
    <location>
        <begin position="654"/>
        <end position="663"/>
    </location>
</feature>
<accession>A0A507BZ43</accession>
<gene>
    <name evidence="2" type="ORF">SmJEL517_g02898</name>
</gene>
<protein>
    <submittedName>
        <fullName evidence="2">Uncharacterized protein</fullName>
    </submittedName>
</protein>
<sequence length="1056" mass="115786">MGHLQSPIVSNMVTTDPDFGTDAAIAVRRVYPTLLPDDVLLETPTFRAGSVWDRADEFRPPTATTRNYIYSQEEFRAGGDLGPRTSLHLNLAHSMWAFDSLEQALRFHRDYADTNAGNDAERLDELTAVIVSPAAKLTPQGVPPNLRVGEESKLYVGLSTSTDDVPRRQRASIWSLVYLFVCENTVHRLELTKIGRGAAVAKGNDTHGSVAALQYLHSEDGRTDLALVGRLVRVLEGRTVEMAEMGLVHGSRRFSDAVRECVPSMRKWANDWERHVTKLAPKPTNPAILSAKARKIIDDLKSGKAAMMVAALHWEEIDPVMEQFVRHGGIEAVVDLLLSHPLNSERPKDLQRVLGARGGICMQASIVLGLALREPAGSKYYPGRAVLSKLVTMFCRGDVGETMAALHVLADLCAGPPPGDMEGTSKNGGNSAPAPPKKDPSVMTKIAESVWVLAGMSIMCRMGDLYRTFGDLENLRDDHGFYAAMEDLLASFSPALISWDPEPGVADDFACHGDQTYVLGHCVSGGLDAAYHLFQLWATANDDTGRASKIPPMTEICSRVALLCEGLPSVAEQLRGYKRWQDVRRLVTAATSPELAAVHGWNDLWKAFTDLVTRCGGLPRGGVEEARRLRGIGVKGRPIKEAKLVETAPAPEPQNGSKRTTTKAPAKQPIRIYKNGDQEDEDDSDEHEAVVVQKPKRGDKVAAVADKGKKVAKKPVYVQEEDDDEEEEKPVVQNFDNDEDDEEEERAIATKSGRKARKDEALVSLATDVPKAKVRISQTALELANVFGGHDVELDHLEVLDKHGRPMDKATILKTAGKKTIDTSSSSPSSRASAGPTSPTSPIAMPLSPSSPAPSNRSKASSKKEAVMPASPQSTRSFNKIIEEVVVDDDEQWEEDTPQLRAKTTKKSKRFPARTTSIAAVNFTKSKKGAVVGRKSAVSSATKGVKMMTPPLTPPDHERVEEEQPEEEEAEPAEDDDDTPHVELTEKAESLMDFDPLFATESRKRDRIRKAQSNKAAEERRAQEALEREEQEAKKEQEDRIKRVLNSSIDESAFAF</sequence>
<feature type="region of interest" description="Disordered" evidence="1">
    <location>
        <begin position="927"/>
        <end position="1056"/>
    </location>
</feature>
<keyword evidence="3" id="KW-1185">Reference proteome</keyword>
<feature type="region of interest" description="Disordered" evidence="1">
    <location>
        <begin position="800"/>
        <end position="912"/>
    </location>
</feature>
<feature type="compositionally biased region" description="Basic and acidic residues" evidence="1">
    <location>
        <begin position="979"/>
        <end position="990"/>
    </location>
</feature>
<feature type="region of interest" description="Disordered" evidence="1">
    <location>
        <begin position="718"/>
        <end position="758"/>
    </location>
</feature>
<feature type="compositionally biased region" description="Low complexity" evidence="1">
    <location>
        <begin position="823"/>
        <end position="859"/>
    </location>
</feature>
<reference evidence="2 3" key="1">
    <citation type="journal article" date="2019" name="Sci. Rep.">
        <title>Comparative genomics of chytrid fungi reveal insights into the obligate biotrophic and pathogenic lifestyle of Synchytrium endobioticum.</title>
        <authorList>
            <person name="van de Vossenberg B.T.L.H."/>
            <person name="Warris S."/>
            <person name="Nguyen H.D.T."/>
            <person name="van Gent-Pelzer M.P.E."/>
            <person name="Joly D.L."/>
            <person name="van de Geest H.C."/>
            <person name="Bonants P.J.M."/>
            <person name="Smith D.S."/>
            <person name="Levesque C.A."/>
            <person name="van der Lee T.A.J."/>
        </authorList>
    </citation>
    <scope>NUCLEOTIDE SEQUENCE [LARGE SCALE GENOMIC DNA]</scope>
    <source>
        <strain evidence="2 3">JEL517</strain>
    </source>
</reference>
<feature type="compositionally biased region" description="Acidic residues" evidence="1">
    <location>
        <begin position="963"/>
        <end position="978"/>
    </location>
</feature>
<dbReference type="GeneID" id="42004123"/>
<name>A0A507BZ43_9FUNG</name>
<evidence type="ECO:0000313" key="3">
    <source>
        <dbReference type="Proteomes" id="UP000319731"/>
    </source>
</evidence>
<feature type="compositionally biased region" description="Acidic residues" evidence="1">
    <location>
        <begin position="885"/>
        <end position="897"/>
    </location>
</feature>
<proteinExistence type="predicted"/>
<comment type="caution">
    <text evidence="2">The sequence shown here is derived from an EMBL/GenBank/DDBJ whole genome shotgun (WGS) entry which is preliminary data.</text>
</comment>
<feature type="region of interest" description="Disordered" evidence="1">
    <location>
        <begin position="646"/>
        <end position="670"/>
    </location>
</feature>
<dbReference type="RefSeq" id="XP_031025260.1">
    <property type="nucleotide sequence ID" value="XM_031168826.1"/>
</dbReference>
<dbReference type="OrthoDB" id="10411428at2759"/>
<organism evidence="2 3">
    <name type="scientific">Synchytrium microbalum</name>
    <dbReference type="NCBI Taxonomy" id="1806994"/>
    <lineage>
        <taxon>Eukaryota</taxon>
        <taxon>Fungi</taxon>
        <taxon>Fungi incertae sedis</taxon>
        <taxon>Chytridiomycota</taxon>
        <taxon>Chytridiomycota incertae sedis</taxon>
        <taxon>Chytridiomycetes</taxon>
        <taxon>Synchytriales</taxon>
        <taxon>Synchytriaceae</taxon>
        <taxon>Synchytrium</taxon>
    </lineage>
</organism>
<feature type="compositionally biased region" description="Acidic residues" evidence="1">
    <location>
        <begin position="719"/>
        <end position="728"/>
    </location>
</feature>
<dbReference type="AlphaFoldDB" id="A0A507BZ43"/>
<evidence type="ECO:0000256" key="1">
    <source>
        <dbReference type="SAM" id="MobiDB-lite"/>
    </source>
</evidence>
<dbReference type="Proteomes" id="UP000319731">
    <property type="component" value="Unassembled WGS sequence"/>
</dbReference>
<feature type="compositionally biased region" description="Basic residues" evidence="1">
    <location>
        <begin position="903"/>
        <end position="912"/>
    </location>
</feature>
<evidence type="ECO:0000313" key="2">
    <source>
        <dbReference type="EMBL" id="TPX34540.1"/>
    </source>
</evidence>